<proteinExistence type="predicted"/>
<keyword evidence="2" id="KW-1185">Reference proteome</keyword>
<dbReference type="EMBL" id="CM037155">
    <property type="protein sequence ID" value="KAH7847432.1"/>
    <property type="molecule type" value="Genomic_DNA"/>
</dbReference>
<evidence type="ECO:0000313" key="1">
    <source>
        <dbReference type="EMBL" id="KAH7847432.1"/>
    </source>
</evidence>
<protein>
    <submittedName>
        <fullName evidence="1">Uncharacterized protein</fullName>
    </submittedName>
</protein>
<dbReference type="Proteomes" id="UP000828048">
    <property type="component" value="Chromosome 5"/>
</dbReference>
<reference evidence="1 2" key="1">
    <citation type="journal article" date="2021" name="Hortic Res">
        <title>High-quality reference genome and annotation aids understanding of berry development for evergreen blueberry (Vaccinium darrowii).</title>
        <authorList>
            <person name="Yu J."/>
            <person name="Hulse-Kemp A.M."/>
            <person name="Babiker E."/>
            <person name="Staton M."/>
        </authorList>
    </citation>
    <scope>NUCLEOTIDE SEQUENCE [LARGE SCALE GENOMIC DNA]</scope>
    <source>
        <strain evidence="2">cv. NJ 8807/NJ 8810</strain>
        <tissue evidence="1">Young leaf</tissue>
    </source>
</reference>
<organism evidence="1 2">
    <name type="scientific">Vaccinium darrowii</name>
    <dbReference type="NCBI Taxonomy" id="229202"/>
    <lineage>
        <taxon>Eukaryota</taxon>
        <taxon>Viridiplantae</taxon>
        <taxon>Streptophyta</taxon>
        <taxon>Embryophyta</taxon>
        <taxon>Tracheophyta</taxon>
        <taxon>Spermatophyta</taxon>
        <taxon>Magnoliopsida</taxon>
        <taxon>eudicotyledons</taxon>
        <taxon>Gunneridae</taxon>
        <taxon>Pentapetalae</taxon>
        <taxon>asterids</taxon>
        <taxon>Ericales</taxon>
        <taxon>Ericaceae</taxon>
        <taxon>Vaccinioideae</taxon>
        <taxon>Vaccinieae</taxon>
        <taxon>Vaccinium</taxon>
    </lineage>
</organism>
<comment type="caution">
    <text evidence="1">The sequence shown here is derived from an EMBL/GenBank/DDBJ whole genome shotgun (WGS) entry which is preliminary data.</text>
</comment>
<sequence length="155" mass="17963">MRFVRWVNQVLRSHQGPSVDELKVCFDLDNHYKAAIDGWIEFAMRKEIRKLDLDLNEDYSALLIQREFYAFPLHLLKNFTLGKSSAVICICDWRGSRVLVMSCSVSEGIMREMFTRSAPPLSASRFIEKSDPESTLKDEKKNQSKNRWLLDSGLS</sequence>
<evidence type="ECO:0000313" key="2">
    <source>
        <dbReference type="Proteomes" id="UP000828048"/>
    </source>
</evidence>
<accession>A0ACB7Y294</accession>
<name>A0ACB7Y294_9ERIC</name>
<gene>
    <name evidence="1" type="ORF">Vadar_025960</name>
</gene>